<evidence type="ECO:0000256" key="1">
    <source>
        <dbReference type="SAM" id="Phobius"/>
    </source>
</evidence>
<keyword evidence="1" id="KW-0812">Transmembrane</keyword>
<sequence>MDDSNTSVNIFRKIKKKKYLNYFKIFFLIFSKKISVYIHISNNYVKIR</sequence>
<protein>
    <submittedName>
        <fullName evidence="2">Uncharacterized protein</fullName>
    </submittedName>
</protein>
<keyword evidence="3" id="KW-1185">Reference proteome</keyword>
<organism evidence="2 3">
    <name type="scientific">Gemelliphila asaccharolytica</name>
    <dbReference type="NCBI Taxonomy" id="502393"/>
    <lineage>
        <taxon>Bacteria</taxon>
        <taxon>Bacillati</taxon>
        <taxon>Bacillota</taxon>
        <taxon>Bacilli</taxon>
        <taxon>Bacillales</taxon>
        <taxon>Gemellaceae</taxon>
        <taxon>Gemelliphila</taxon>
    </lineage>
</organism>
<reference evidence="2 3" key="1">
    <citation type="submission" date="2016-01" db="EMBL/GenBank/DDBJ databases">
        <authorList>
            <person name="Mitreva M."/>
            <person name="Pepin K.H."/>
            <person name="Mihindukulasuriya K.A."/>
            <person name="Fulton R."/>
            <person name="Fronick C."/>
            <person name="O'Laughlin M."/>
            <person name="Miner T."/>
            <person name="Herter B."/>
            <person name="Rosa B.A."/>
            <person name="Cordes M."/>
            <person name="Tomlinson C."/>
            <person name="Wollam A."/>
            <person name="Palsikar V.B."/>
            <person name="Mardis E.R."/>
            <person name="Wilson R.K."/>
        </authorList>
    </citation>
    <scope>NUCLEOTIDE SEQUENCE [LARGE SCALE GENOMIC DNA]</scope>
    <source>
        <strain evidence="2 3">KA00071</strain>
    </source>
</reference>
<dbReference type="Proteomes" id="UP000070467">
    <property type="component" value="Unassembled WGS sequence"/>
</dbReference>
<dbReference type="EMBL" id="LSDB01000052">
    <property type="protein sequence ID" value="KXB57099.1"/>
    <property type="molecule type" value="Genomic_DNA"/>
</dbReference>
<name>A0ABR5TL54_9BACL</name>
<accession>A0ABR5TL54</accession>
<keyword evidence="1" id="KW-1133">Transmembrane helix</keyword>
<proteinExistence type="predicted"/>
<comment type="caution">
    <text evidence="2">The sequence shown here is derived from an EMBL/GenBank/DDBJ whole genome shotgun (WGS) entry which is preliminary data.</text>
</comment>
<evidence type="ECO:0000313" key="2">
    <source>
        <dbReference type="EMBL" id="KXB57099.1"/>
    </source>
</evidence>
<gene>
    <name evidence="2" type="ORF">HMPREF1871_01010</name>
</gene>
<feature type="transmembrane region" description="Helical" evidence="1">
    <location>
        <begin position="21"/>
        <end position="40"/>
    </location>
</feature>
<keyword evidence="1" id="KW-0472">Membrane</keyword>
<evidence type="ECO:0000313" key="3">
    <source>
        <dbReference type="Proteomes" id="UP000070467"/>
    </source>
</evidence>